<dbReference type="Proteomes" id="UP001424532">
    <property type="component" value="Unassembled WGS sequence"/>
</dbReference>
<feature type="compositionally biased region" description="Gly residues" evidence="1">
    <location>
        <begin position="237"/>
        <end position="247"/>
    </location>
</feature>
<keyword evidence="2" id="KW-0472">Membrane</keyword>
<sequence length="293" mass="29875">MAGKVDVIVGVVDRVGTGVGHASAGTSLVDQFNTDKTGFSLVSQSLQTGATVTASVTSIVALTQGMVPFLSIPTNMLAGTVTFLKISADYKRDEEFQLGDVLSLVGNVVGVAAGFTLLAVGSSLTASLFIATGAAVGLIGVFSSGAVKDLYNNLAGPVIERYLKNAHDSAYSGHWLAPDLQLVPFDMITGVYSGKVAAVHWSSANDSVTVSSSEFDIAPARKPVPKPKPAPAPSPGPGAGAGQAVSYGGGGTRPIVVPLPKGPIARVDIGPLEFPTARQDSYGCISSTQDGYH</sequence>
<keyword evidence="2" id="KW-1133">Transmembrane helix</keyword>
<dbReference type="RefSeq" id="WP_347151404.1">
    <property type="nucleotide sequence ID" value="NZ_JBDLYL010000033.1"/>
</dbReference>
<feature type="transmembrane region" description="Helical" evidence="2">
    <location>
        <begin position="126"/>
        <end position="147"/>
    </location>
</feature>
<evidence type="ECO:0000313" key="4">
    <source>
        <dbReference type="Proteomes" id="UP001424532"/>
    </source>
</evidence>
<keyword evidence="2" id="KW-0812">Transmembrane</keyword>
<evidence type="ECO:0000256" key="1">
    <source>
        <dbReference type="SAM" id="MobiDB-lite"/>
    </source>
</evidence>
<comment type="caution">
    <text evidence="3">The sequence shown here is derived from an EMBL/GenBank/DDBJ whole genome shotgun (WGS) entry which is preliminary data.</text>
</comment>
<evidence type="ECO:0000256" key="2">
    <source>
        <dbReference type="SAM" id="Phobius"/>
    </source>
</evidence>
<accession>A0ABV0DNH5</accession>
<dbReference type="EMBL" id="JBDLYL010000033">
    <property type="protein sequence ID" value="MEN8642452.1"/>
    <property type="molecule type" value="Genomic_DNA"/>
</dbReference>
<feature type="region of interest" description="Disordered" evidence="1">
    <location>
        <begin position="219"/>
        <end position="247"/>
    </location>
</feature>
<reference evidence="3 4" key="1">
    <citation type="submission" date="2024-05" db="EMBL/GenBank/DDBJ databases">
        <title>Sequence of Lycoming College course isolates.</title>
        <authorList>
            <person name="Reigle C.A."/>
            <person name="Newman J.D."/>
        </authorList>
    </citation>
    <scope>NUCLEOTIDE SEQUENCE [LARGE SCALE GENOMIC DNA]</scope>
    <source>
        <strain evidence="3 4">CAR-09</strain>
    </source>
</reference>
<feature type="transmembrane region" description="Helical" evidence="2">
    <location>
        <begin position="101"/>
        <end position="120"/>
    </location>
</feature>
<proteinExistence type="predicted"/>
<evidence type="ECO:0000313" key="3">
    <source>
        <dbReference type="EMBL" id="MEN8642452.1"/>
    </source>
</evidence>
<name>A0ABV0DNH5_9PSED</name>
<protein>
    <submittedName>
        <fullName evidence="3">Uncharacterized protein</fullName>
    </submittedName>
</protein>
<gene>
    <name evidence="3" type="ORF">ABFE88_22640</name>
</gene>
<keyword evidence="4" id="KW-1185">Reference proteome</keyword>
<organism evidence="3 4">
    <name type="scientific">Pseudomonas sichuanensis</name>
    <dbReference type="NCBI Taxonomy" id="2213015"/>
    <lineage>
        <taxon>Bacteria</taxon>
        <taxon>Pseudomonadati</taxon>
        <taxon>Pseudomonadota</taxon>
        <taxon>Gammaproteobacteria</taxon>
        <taxon>Pseudomonadales</taxon>
        <taxon>Pseudomonadaceae</taxon>
        <taxon>Pseudomonas</taxon>
    </lineage>
</organism>
<feature type="compositionally biased region" description="Pro residues" evidence="1">
    <location>
        <begin position="226"/>
        <end position="236"/>
    </location>
</feature>